<sequence length="120" mass="13184">MGKYAFLITGGPDRVGSVLNGIEYALTLDNDGHEVRVYLDGAATKWPGELERRVDHPLHERFSELLDRDLVAACAFCADAFDAIDGCRGANIRLQGVPDEQHGPDVGRLVEEDFELLTLS</sequence>
<name>A0A9R1D7R1_9EURY</name>
<proteinExistence type="predicted"/>
<comment type="caution">
    <text evidence="1">The sequence shown here is derived from an EMBL/GenBank/DDBJ whole genome shotgun (WGS) entry which is preliminary data.</text>
</comment>
<evidence type="ECO:0008006" key="3">
    <source>
        <dbReference type="Google" id="ProtNLM"/>
    </source>
</evidence>
<dbReference type="SUPFAM" id="SSF75169">
    <property type="entry name" value="DsrEFH-like"/>
    <property type="match status" value="1"/>
</dbReference>
<accession>A0A9R1D7R1</accession>
<evidence type="ECO:0000313" key="2">
    <source>
        <dbReference type="Proteomes" id="UP001139494"/>
    </source>
</evidence>
<reference evidence="1" key="1">
    <citation type="journal article" date="2023" name="Front. Microbiol.">
        <title>Genomic-based phylogenetic and metabolic analyses of the genus Natronomonas, and description of Natronomonas aquatica sp. nov.</title>
        <authorList>
            <person name="Garcia-Roldan A."/>
            <person name="Duran-Viseras A."/>
            <person name="de la Haba R.R."/>
            <person name="Corral P."/>
            <person name="Sanchez-Porro C."/>
            <person name="Ventosa A."/>
        </authorList>
    </citation>
    <scope>NUCLEOTIDE SEQUENCE</scope>
    <source>
        <strain evidence="1">F2-12</strain>
    </source>
</reference>
<dbReference type="EMBL" id="JAHLKM010000018">
    <property type="protein sequence ID" value="MCQ4334165.1"/>
    <property type="molecule type" value="Genomic_DNA"/>
</dbReference>
<dbReference type="InterPro" id="IPR027396">
    <property type="entry name" value="DsrEFH-like"/>
</dbReference>
<dbReference type="Proteomes" id="UP001139494">
    <property type="component" value="Unassembled WGS sequence"/>
</dbReference>
<evidence type="ECO:0000313" key="1">
    <source>
        <dbReference type="EMBL" id="MCQ4334165.1"/>
    </source>
</evidence>
<dbReference type="RefSeq" id="WP_256030201.1">
    <property type="nucleotide sequence ID" value="NZ_JAHLKM010000018.1"/>
</dbReference>
<dbReference type="AlphaFoldDB" id="A0A9R1D7R1"/>
<gene>
    <name evidence="1" type="ORF">KM295_11885</name>
</gene>
<organism evidence="1 2">
    <name type="scientific">Natronomonas aquatica</name>
    <dbReference type="NCBI Taxonomy" id="2841590"/>
    <lineage>
        <taxon>Archaea</taxon>
        <taxon>Methanobacteriati</taxon>
        <taxon>Methanobacteriota</taxon>
        <taxon>Stenosarchaea group</taxon>
        <taxon>Halobacteria</taxon>
        <taxon>Halobacteriales</taxon>
        <taxon>Natronomonadaceae</taxon>
        <taxon>Natronomonas</taxon>
    </lineage>
</organism>
<protein>
    <recommendedName>
        <fullName evidence="3">DsrE/DsrF-like family protein</fullName>
    </recommendedName>
</protein>
<keyword evidence="2" id="KW-1185">Reference proteome</keyword>